<feature type="domain" description="CAP-associated" evidence="3">
    <location>
        <begin position="90"/>
        <end position="220"/>
    </location>
</feature>
<dbReference type="PANTHER" id="PTHR31157:SF1">
    <property type="entry name" value="SCP DOMAIN-CONTAINING PROTEIN"/>
    <property type="match status" value="1"/>
</dbReference>
<reference evidence="4" key="1">
    <citation type="submission" date="2019-11" db="EMBL/GenBank/DDBJ databases">
        <authorList>
            <person name="Feng L."/>
        </authorList>
    </citation>
    <scope>NUCLEOTIDE SEQUENCE</scope>
    <source>
        <strain evidence="4">IbartlettiiLFYP30</strain>
    </source>
</reference>
<evidence type="ECO:0000256" key="1">
    <source>
        <dbReference type="SAM" id="MobiDB-lite"/>
    </source>
</evidence>
<evidence type="ECO:0000259" key="3">
    <source>
        <dbReference type="Pfam" id="PF14504"/>
    </source>
</evidence>
<sequence length="356" mass="40920">MKKFFTIFIVLVAIFLFRSEIKDAGDKLSNYIQINILNKYENNQGDEENNLDNMENNYSDSGIEDENNGNNSNVSNGSYINYENYKNIRLGQSVKDIKSKLGEPNKIEKSEYGFDWYVYNSDYSKFCMVGILQNKVVALFSNTMDSCESNIKLGTTESQVLKNYKPLEYRLKGNVRYIINEDYYSVIKTKTCYITAFYDSFDDNKVVGIQIISKKVEENMDGIYSTDSSIYGDFENINRYLINSERFNKNLNTLSYDENATLCARSHSKDMRDNDYFAHNNLKNQTPFDRMSSYNINYMAAAENIAGGQTSGIFAHYALMNSKGHRVNILGDYKYIGVGVVFGGSLSMYLTQNFYK</sequence>
<dbReference type="Pfam" id="PF00188">
    <property type="entry name" value="CAP"/>
    <property type="match status" value="1"/>
</dbReference>
<dbReference type="EMBL" id="CACRUE010000022">
    <property type="protein sequence ID" value="VYT95148.1"/>
    <property type="molecule type" value="Genomic_DNA"/>
</dbReference>
<feature type="region of interest" description="Disordered" evidence="1">
    <location>
        <begin position="45"/>
        <end position="71"/>
    </location>
</feature>
<dbReference type="SUPFAM" id="SSF55797">
    <property type="entry name" value="PR-1-like"/>
    <property type="match status" value="1"/>
</dbReference>
<evidence type="ECO:0000313" key="4">
    <source>
        <dbReference type="EMBL" id="VYT95148.1"/>
    </source>
</evidence>
<feature type="domain" description="SCP" evidence="2">
    <location>
        <begin position="241"/>
        <end position="354"/>
    </location>
</feature>
<dbReference type="AlphaFoldDB" id="A0A6N3AY90"/>
<proteinExistence type="predicted"/>
<feature type="compositionally biased region" description="Low complexity" evidence="1">
    <location>
        <begin position="51"/>
        <end position="61"/>
    </location>
</feature>
<organism evidence="4">
    <name type="scientific">Intestinibacter bartlettii</name>
    <dbReference type="NCBI Taxonomy" id="261299"/>
    <lineage>
        <taxon>Bacteria</taxon>
        <taxon>Bacillati</taxon>
        <taxon>Bacillota</taxon>
        <taxon>Clostridia</taxon>
        <taxon>Peptostreptococcales</taxon>
        <taxon>Peptostreptococcaceae</taxon>
        <taxon>Intestinibacter</taxon>
    </lineage>
</organism>
<dbReference type="InterPro" id="IPR014044">
    <property type="entry name" value="CAP_dom"/>
</dbReference>
<dbReference type="Pfam" id="PF14504">
    <property type="entry name" value="CAP_assoc_N"/>
    <property type="match status" value="1"/>
</dbReference>
<evidence type="ECO:0000259" key="2">
    <source>
        <dbReference type="Pfam" id="PF00188"/>
    </source>
</evidence>
<dbReference type="InterPro" id="IPR035940">
    <property type="entry name" value="CAP_sf"/>
</dbReference>
<dbReference type="PANTHER" id="PTHR31157">
    <property type="entry name" value="SCP DOMAIN-CONTAINING PROTEIN"/>
    <property type="match status" value="1"/>
</dbReference>
<dbReference type="CDD" id="cd05379">
    <property type="entry name" value="CAP_bacterial"/>
    <property type="match status" value="1"/>
</dbReference>
<dbReference type="Gene3D" id="3.40.33.10">
    <property type="entry name" value="CAP"/>
    <property type="match status" value="1"/>
</dbReference>
<dbReference type="InterPro" id="IPR029410">
    <property type="entry name" value="CAP_assoc"/>
</dbReference>
<protein>
    <submittedName>
        <fullName evidence="4">Cysteine-rich secretory protein family protein</fullName>
    </submittedName>
</protein>
<accession>A0A6N3AY90</accession>
<name>A0A6N3AY90_9FIRM</name>
<dbReference type="RefSeq" id="WP_156530741.1">
    <property type="nucleotide sequence ID" value="NZ_CACRUE010000022.1"/>
</dbReference>
<gene>
    <name evidence="4" type="ORF">IBLFYP30_01408</name>
</gene>